<dbReference type="PANTHER" id="PTHR23028">
    <property type="entry name" value="ACETYLTRANSFERASE"/>
    <property type="match status" value="1"/>
</dbReference>
<keyword evidence="1" id="KW-0472">Membrane</keyword>
<dbReference type="OrthoDB" id="9767863at2"/>
<dbReference type="AlphaFoldDB" id="A0A368NNJ3"/>
<dbReference type="GO" id="GO:0016020">
    <property type="term" value="C:membrane"/>
    <property type="evidence" value="ECO:0007669"/>
    <property type="project" value="TreeGrafter"/>
</dbReference>
<feature type="transmembrane region" description="Helical" evidence="1">
    <location>
        <begin position="279"/>
        <end position="297"/>
    </location>
</feature>
<organism evidence="4 5">
    <name type="scientific">Corallincola holothuriorum</name>
    <dbReference type="NCBI Taxonomy" id="2282215"/>
    <lineage>
        <taxon>Bacteria</taxon>
        <taxon>Pseudomonadati</taxon>
        <taxon>Pseudomonadota</taxon>
        <taxon>Gammaproteobacteria</taxon>
        <taxon>Alteromonadales</taxon>
        <taxon>Psychromonadaceae</taxon>
        <taxon>Corallincola</taxon>
    </lineage>
</organism>
<keyword evidence="1" id="KW-1133">Transmembrane helix</keyword>
<evidence type="ECO:0000256" key="1">
    <source>
        <dbReference type="SAM" id="Phobius"/>
    </source>
</evidence>
<keyword evidence="5" id="KW-1185">Reference proteome</keyword>
<feature type="domain" description="Acyltransferase 3" evidence="2">
    <location>
        <begin position="5"/>
        <end position="317"/>
    </location>
</feature>
<feature type="transmembrane region" description="Helical" evidence="1">
    <location>
        <begin position="343"/>
        <end position="364"/>
    </location>
</feature>
<proteinExistence type="predicted"/>
<dbReference type="InterPro" id="IPR043968">
    <property type="entry name" value="SGNH"/>
</dbReference>
<gene>
    <name evidence="4" type="ORF">DU002_04145</name>
</gene>
<dbReference type="GO" id="GO:0009103">
    <property type="term" value="P:lipopolysaccharide biosynthetic process"/>
    <property type="evidence" value="ECO:0007669"/>
    <property type="project" value="TreeGrafter"/>
</dbReference>
<feature type="transmembrane region" description="Helical" evidence="1">
    <location>
        <begin position="72"/>
        <end position="91"/>
    </location>
</feature>
<feature type="transmembrane region" description="Helical" evidence="1">
    <location>
        <begin position="141"/>
        <end position="158"/>
    </location>
</feature>
<evidence type="ECO:0000313" key="4">
    <source>
        <dbReference type="EMBL" id="RCU51670.1"/>
    </source>
</evidence>
<feature type="transmembrane region" description="Helical" evidence="1">
    <location>
        <begin position="220"/>
        <end position="236"/>
    </location>
</feature>
<dbReference type="Pfam" id="PF01757">
    <property type="entry name" value="Acyl_transf_3"/>
    <property type="match status" value="1"/>
</dbReference>
<reference evidence="4 5" key="1">
    <citation type="submission" date="2018-07" db="EMBL/GenBank/DDBJ databases">
        <title>Corallincola holothuriorum sp. nov., a new facultative anaerobe isolated from sea cucumber Apostichopus japonicus.</title>
        <authorList>
            <person name="Xia H."/>
        </authorList>
    </citation>
    <scope>NUCLEOTIDE SEQUENCE [LARGE SCALE GENOMIC DNA]</scope>
    <source>
        <strain evidence="4 5">C4</strain>
    </source>
</reference>
<dbReference type="PANTHER" id="PTHR23028:SF53">
    <property type="entry name" value="ACYL_TRANSF_3 DOMAIN-CONTAINING PROTEIN"/>
    <property type="match status" value="1"/>
</dbReference>
<sequence length="632" mass="72367">MQFRKDINGLRAIAVIAVVLFHFDESWMPGGFAGVDVFFVISGFLMTGIIFRGIEKDSFSILKFYVSRANRIIPALAVLCLVLLVFGWFYLTPLDYKELGKHVGSSMGFLSNITYWRESGYFDAASHEKWLLHTWSLSAEWQFYMIYPLVLVAMRKFMSLKVMKVTVLIATALGVLFCIVATYKWPDPAYYLLPTRAWEMMLGGVAYLYPLKLENNRKKLFEWLGLALIVLSYILISKENLWPGYLALFPVFGAFLIIQAQRDDSVVTGNIIFQKLGKWSYSIYLWHWPLVVAIYYFSLNEIFIYLGVLLSVFIGFISSKYIENIKFRNDFGSPVQYLKCKPIYFFVFTGLLGGGTFLTNGFAWHYNSSVTVSSLGQMDINFRRNECLAGYGEESRQCEYGTGEVGAIVIGDSHAQSLVPNIASMIPNKTLDWTLSSCRTIKGIFYIKNGIRYDSCGDWLEKAFRKIPPNTPIVVHNWLNVIFDSENPNEYTEQSFNGSRDEYKKMMGESYINTICELSRDNPVIIVKDTPVFDFSVPKEMAKNSLFRDEGGRVFISIEEYRRQNELTEEIYKSVAESCDRVVFVDPKEVLCSNDKCYGDYNGKPLYFDSNHLSTEGANRLALIIEKALISY</sequence>
<keyword evidence="4" id="KW-0808">Transferase</keyword>
<evidence type="ECO:0000259" key="3">
    <source>
        <dbReference type="Pfam" id="PF19040"/>
    </source>
</evidence>
<feature type="transmembrane region" description="Helical" evidence="1">
    <location>
        <begin position="242"/>
        <end position="258"/>
    </location>
</feature>
<dbReference type="RefSeq" id="WP_114337099.1">
    <property type="nucleotide sequence ID" value="NZ_QPID01000002.1"/>
</dbReference>
<feature type="domain" description="SGNH" evidence="3">
    <location>
        <begin position="394"/>
        <end position="626"/>
    </location>
</feature>
<feature type="transmembrane region" description="Helical" evidence="1">
    <location>
        <begin position="189"/>
        <end position="208"/>
    </location>
</feature>
<feature type="transmembrane region" description="Helical" evidence="1">
    <location>
        <begin position="303"/>
        <end position="322"/>
    </location>
</feature>
<dbReference type="Pfam" id="PF19040">
    <property type="entry name" value="SGNH"/>
    <property type="match status" value="1"/>
</dbReference>
<dbReference type="GO" id="GO:0016747">
    <property type="term" value="F:acyltransferase activity, transferring groups other than amino-acyl groups"/>
    <property type="evidence" value="ECO:0007669"/>
    <property type="project" value="InterPro"/>
</dbReference>
<name>A0A368NNJ3_9GAMM</name>
<feature type="transmembrane region" description="Helical" evidence="1">
    <location>
        <begin position="165"/>
        <end position="183"/>
    </location>
</feature>
<feature type="transmembrane region" description="Helical" evidence="1">
    <location>
        <begin position="29"/>
        <end position="51"/>
    </location>
</feature>
<dbReference type="EMBL" id="QPID01000002">
    <property type="protein sequence ID" value="RCU51670.1"/>
    <property type="molecule type" value="Genomic_DNA"/>
</dbReference>
<accession>A0A368NNJ3</accession>
<evidence type="ECO:0000313" key="5">
    <source>
        <dbReference type="Proteomes" id="UP000252558"/>
    </source>
</evidence>
<dbReference type="InterPro" id="IPR002656">
    <property type="entry name" value="Acyl_transf_3_dom"/>
</dbReference>
<dbReference type="InterPro" id="IPR050879">
    <property type="entry name" value="Acyltransferase_3"/>
</dbReference>
<protein>
    <submittedName>
        <fullName evidence="4">Acyltransferase</fullName>
    </submittedName>
</protein>
<keyword evidence="4" id="KW-0012">Acyltransferase</keyword>
<dbReference type="Proteomes" id="UP000252558">
    <property type="component" value="Unassembled WGS sequence"/>
</dbReference>
<comment type="caution">
    <text evidence="4">The sequence shown here is derived from an EMBL/GenBank/DDBJ whole genome shotgun (WGS) entry which is preliminary data.</text>
</comment>
<feature type="transmembrane region" description="Helical" evidence="1">
    <location>
        <begin position="7"/>
        <end position="23"/>
    </location>
</feature>
<keyword evidence="1" id="KW-0812">Transmembrane</keyword>
<evidence type="ECO:0000259" key="2">
    <source>
        <dbReference type="Pfam" id="PF01757"/>
    </source>
</evidence>